<protein>
    <submittedName>
        <fullName evidence="1">Uncharacterized protein</fullName>
    </submittedName>
</protein>
<dbReference type="AlphaFoldDB" id="V2X4S2"/>
<comment type="caution">
    <text evidence="1">The sequence shown here is derived from an EMBL/GenBank/DDBJ whole genome shotgun (WGS) entry which is preliminary data.</text>
</comment>
<proteinExistence type="predicted"/>
<sequence length="151" mass="18050">MSGGDTYSWGSNASVKGHHIRRVRVYETLSQNLSEWQWHWHNEDSVRRWHRFTRRTISTVKVHPHQSSKFTMFTYEGEDAHEAWERDFKQSLACRSVRSIATLLLSLPLTTTYSESEHTELIPAVHFFTGSLWITFATWWPKNKKRWWENL</sequence>
<organism evidence="1 2">
    <name type="scientific">Moniliophthora roreri (strain MCA 2997)</name>
    <name type="common">Cocoa frosty pod rot fungus</name>
    <name type="synonym">Crinipellis roreri</name>
    <dbReference type="NCBI Taxonomy" id="1381753"/>
    <lineage>
        <taxon>Eukaryota</taxon>
        <taxon>Fungi</taxon>
        <taxon>Dikarya</taxon>
        <taxon>Basidiomycota</taxon>
        <taxon>Agaricomycotina</taxon>
        <taxon>Agaricomycetes</taxon>
        <taxon>Agaricomycetidae</taxon>
        <taxon>Agaricales</taxon>
        <taxon>Marasmiineae</taxon>
        <taxon>Marasmiaceae</taxon>
        <taxon>Moniliophthora</taxon>
    </lineage>
</organism>
<dbReference type="OrthoDB" id="2919463at2759"/>
<evidence type="ECO:0000313" key="1">
    <source>
        <dbReference type="EMBL" id="ESK94133.1"/>
    </source>
</evidence>
<accession>V2X4S2</accession>
<name>V2X4S2_MONRO</name>
<evidence type="ECO:0000313" key="2">
    <source>
        <dbReference type="Proteomes" id="UP000017559"/>
    </source>
</evidence>
<keyword evidence="2" id="KW-1185">Reference proteome</keyword>
<dbReference type="HOGENOM" id="CLU_1731945_0_0_1"/>
<dbReference type="Proteomes" id="UP000017559">
    <property type="component" value="Unassembled WGS sequence"/>
</dbReference>
<dbReference type="EMBL" id="AWSO01000151">
    <property type="protein sequence ID" value="ESK94133.1"/>
    <property type="molecule type" value="Genomic_DNA"/>
</dbReference>
<dbReference type="KEGG" id="mrr:Moror_8333"/>
<gene>
    <name evidence="1" type="ORF">Moror_8333</name>
</gene>
<reference evidence="1 2" key="1">
    <citation type="journal article" date="2014" name="BMC Genomics">
        <title>Genome and secretome analysis of the hemibiotrophic fungal pathogen, Moniliophthora roreri, which causes frosty pod rot disease of cacao: mechanisms of the biotrophic and necrotrophic phases.</title>
        <authorList>
            <person name="Meinhardt L.W."/>
            <person name="Costa G.G.L."/>
            <person name="Thomazella D.P.T."/>
            <person name="Teixeira P.J.P.L."/>
            <person name="Carazzolle M.F."/>
            <person name="Schuster S.C."/>
            <person name="Carlson J.E."/>
            <person name="Guiltinan M.J."/>
            <person name="Mieczkowski P."/>
            <person name="Farmer A."/>
            <person name="Ramaraj T."/>
            <person name="Crozier J."/>
            <person name="Davis R.E."/>
            <person name="Shao J."/>
            <person name="Melnick R.L."/>
            <person name="Pereira G.A.G."/>
            <person name="Bailey B.A."/>
        </authorList>
    </citation>
    <scope>NUCLEOTIDE SEQUENCE [LARGE SCALE GENOMIC DNA]</scope>
    <source>
        <strain evidence="1 2">MCA 2997</strain>
    </source>
</reference>